<accession>A0A370IBI7</accession>
<sequence>MIWTCSGAHIDGVQKQFPTAVSRFNEAAETFHGLLTTVRDELDESGQAIVRAATTYHGPTNTKPPRSAISKTTSPPPEASRALTITRRPSG</sequence>
<evidence type="ECO:0000256" key="1">
    <source>
        <dbReference type="SAM" id="MobiDB-lite"/>
    </source>
</evidence>
<keyword evidence="3" id="KW-1185">Reference proteome</keyword>
<evidence type="ECO:0000313" key="2">
    <source>
        <dbReference type="EMBL" id="RDI68089.1"/>
    </source>
</evidence>
<feature type="region of interest" description="Disordered" evidence="1">
    <location>
        <begin position="55"/>
        <end position="91"/>
    </location>
</feature>
<dbReference type="AlphaFoldDB" id="A0A370IBI7"/>
<organism evidence="2 3">
    <name type="scientific">Nocardia pseudobrasiliensis</name>
    <dbReference type="NCBI Taxonomy" id="45979"/>
    <lineage>
        <taxon>Bacteria</taxon>
        <taxon>Bacillati</taxon>
        <taxon>Actinomycetota</taxon>
        <taxon>Actinomycetes</taxon>
        <taxon>Mycobacteriales</taxon>
        <taxon>Nocardiaceae</taxon>
        <taxon>Nocardia</taxon>
    </lineage>
</organism>
<comment type="caution">
    <text evidence="2">The sequence shown here is derived from an EMBL/GenBank/DDBJ whole genome shotgun (WGS) entry which is preliminary data.</text>
</comment>
<evidence type="ECO:0000313" key="3">
    <source>
        <dbReference type="Proteomes" id="UP000254869"/>
    </source>
</evidence>
<dbReference type="EMBL" id="QQBC01000002">
    <property type="protein sequence ID" value="RDI68089.1"/>
    <property type="molecule type" value="Genomic_DNA"/>
</dbReference>
<name>A0A370IBI7_9NOCA</name>
<feature type="compositionally biased region" description="Polar residues" evidence="1">
    <location>
        <begin position="57"/>
        <end position="73"/>
    </location>
</feature>
<reference evidence="2 3" key="1">
    <citation type="submission" date="2018-07" db="EMBL/GenBank/DDBJ databases">
        <title>Genomic Encyclopedia of Type Strains, Phase IV (KMG-IV): sequencing the most valuable type-strain genomes for metagenomic binning, comparative biology and taxonomic classification.</title>
        <authorList>
            <person name="Goeker M."/>
        </authorList>
    </citation>
    <scope>NUCLEOTIDE SEQUENCE [LARGE SCALE GENOMIC DNA]</scope>
    <source>
        <strain evidence="2 3">DSM 44290</strain>
    </source>
</reference>
<dbReference type="Proteomes" id="UP000254869">
    <property type="component" value="Unassembled WGS sequence"/>
</dbReference>
<gene>
    <name evidence="2" type="ORF">DFR76_102490</name>
</gene>
<protein>
    <submittedName>
        <fullName evidence="2">Uncharacterized protein</fullName>
    </submittedName>
</protein>
<proteinExistence type="predicted"/>